<dbReference type="GO" id="GO:0031146">
    <property type="term" value="P:SCF-dependent proteasomal ubiquitin-dependent protein catabolic process"/>
    <property type="evidence" value="ECO:0007669"/>
    <property type="project" value="TreeGrafter"/>
</dbReference>
<accession>A0A0B2UN76</accession>
<feature type="domain" description="F-box" evidence="2">
    <location>
        <begin position="2"/>
        <end position="35"/>
    </location>
</feature>
<proteinExistence type="predicted"/>
<dbReference type="Gene3D" id="1.20.1280.50">
    <property type="match status" value="1"/>
</dbReference>
<keyword evidence="5" id="KW-1185">Reference proteome</keyword>
<dbReference type="GO" id="GO:0019005">
    <property type="term" value="C:SCF ubiquitin ligase complex"/>
    <property type="evidence" value="ECO:0007669"/>
    <property type="project" value="TreeGrafter"/>
</dbReference>
<dbReference type="SMART" id="SM00367">
    <property type="entry name" value="LRR_CC"/>
    <property type="match status" value="3"/>
</dbReference>
<evidence type="ECO:0000313" key="5">
    <source>
        <dbReference type="Proteomes" id="UP000031036"/>
    </source>
</evidence>
<dbReference type="OMA" id="HFANSCF"/>
<dbReference type="STRING" id="6265.A0A0B2UN76"/>
<evidence type="ECO:0000256" key="1">
    <source>
        <dbReference type="ARBA" id="ARBA00022786"/>
    </source>
</evidence>
<sequence>MDDAWRCVFERLPAVERIRCERVCRQWRDLLREQWKRTKSVDTSTDCGGIPFCQWPFCVKSIIDRCSDRIVKFQFGSRTDNLKVFPSKSELDEGIFEKLLMKAQDLKVFQVTNSFVPLVSLSMFERMPSSLQVFRLESCVIDVNKPEIVRYSLLQMFRRCSFLNEFTITGRGSCYGYLVLDDYLLEHLPVSVNRLFISAGDSLKIKDATFVRHLERLSSFSAQRSLLSTQSLFVIVSSCVDLMHLDLSFARLITDFSPIAHLSRLKSLILTGNRENLFDDHLTKIIDGCRHLEVLSLEGCTQLTESGLLSIQRCTHMKSLNLLGQCCITDSPLMAIVHGCRLIEELDITYCTKISKVGLSSVLQLPRLKQLQVSGIREFDTKLAILLSKVLPQCRLTAENCKYSTEREKGFQRKMKNLVPVETAVTAVFRLDD</sequence>
<dbReference type="InterPro" id="IPR057207">
    <property type="entry name" value="FBXL15_LRR"/>
</dbReference>
<dbReference type="Proteomes" id="UP000031036">
    <property type="component" value="Unassembled WGS sequence"/>
</dbReference>
<name>A0A0B2UN76_TOXCA</name>
<dbReference type="OrthoDB" id="5863314at2759"/>
<dbReference type="PANTHER" id="PTHR13318:SF95">
    <property type="entry name" value="F-BOX PROTEIN YLR352W"/>
    <property type="match status" value="1"/>
</dbReference>
<protein>
    <submittedName>
        <fullName evidence="4">F-box protein SKP2A</fullName>
    </submittedName>
</protein>
<reference evidence="4 5" key="1">
    <citation type="submission" date="2014-11" db="EMBL/GenBank/DDBJ databases">
        <title>Genetic blueprint of the zoonotic pathogen Toxocara canis.</title>
        <authorList>
            <person name="Zhu X.-Q."/>
            <person name="Korhonen P.K."/>
            <person name="Cai H."/>
            <person name="Young N.D."/>
            <person name="Nejsum P."/>
            <person name="von Samson-Himmelstjerna G."/>
            <person name="Boag P.R."/>
            <person name="Tan P."/>
            <person name="Li Q."/>
            <person name="Min J."/>
            <person name="Yang Y."/>
            <person name="Wang X."/>
            <person name="Fang X."/>
            <person name="Hall R.S."/>
            <person name="Hofmann A."/>
            <person name="Sternberg P.W."/>
            <person name="Jex A.R."/>
            <person name="Gasser R.B."/>
        </authorList>
    </citation>
    <scope>NUCLEOTIDE SEQUENCE [LARGE SCALE GENOMIC DNA]</scope>
    <source>
        <strain evidence="4">PN_DK_2014</strain>
    </source>
</reference>
<dbReference type="Gene3D" id="3.80.10.10">
    <property type="entry name" value="Ribonuclease Inhibitor"/>
    <property type="match status" value="1"/>
</dbReference>
<dbReference type="PANTHER" id="PTHR13318">
    <property type="entry name" value="PARTNER OF PAIRED, ISOFORM B-RELATED"/>
    <property type="match status" value="1"/>
</dbReference>
<dbReference type="InterPro" id="IPR001810">
    <property type="entry name" value="F-box_dom"/>
</dbReference>
<keyword evidence="1" id="KW-0833">Ubl conjugation pathway</keyword>
<dbReference type="EMBL" id="JPKZ01003252">
    <property type="protein sequence ID" value="KHN72466.1"/>
    <property type="molecule type" value="Genomic_DNA"/>
</dbReference>
<feature type="domain" description="F-box/LRR-repeat protein 15-like leucin rich repeat" evidence="3">
    <location>
        <begin position="286"/>
        <end position="363"/>
    </location>
</feature>
<dbReference type="Pfam" id="PF00646">
    <property type="entry name" value="F-box"/>
    <property type="match status" value="1"/>
</dbReference>
<comment type="caution">
    <text evidence="4">The sequence shown here is derived from an EMBL/GenBank/DDBJ whole genome shotgun (WGS) entry which is preliminary data.</text>
</comment>
<dbReference type="SUPFAM" id="SSF81383">
    <property type="entry name" value="F-box domain"/>
    <property type="match status" value="1"/>
</dbReference>
<organism evidence="4 5">
    <name type="scientific">Toxocara canis</name>
    <name type="common">Canine roundworm</name>
    <dbReference type="NCBI Taxonomy" id="6265"/>
    <lineage>
        <taxon>Eukaryota</taxon>
        <taxon>Metazoa</taxon>
        <taxon>Ecdysozoa</taxon>
        <taxon>Nematoda</taxon>
        <taxon>Chromadorea</taxon>
        <taxon>Rhabditida</taxon>
        <taxon>Spirurina</taxon>
        <taxon>Ascaridomorpha</taxon>
        <taxon>Ascaridoidea</taxon>
        <taxon>Toxocaridae</taxon>
        <taxon>Toxocara</taxon>
    </lineage>
</organism>
<dbReference type="AlphaFoldDB" id="A0A0B2UN76"/>
<evidence type="ECO:0000313" key="4">
    <source>
        <dbReference type="EMBL" id="KHN72466.1"/>
    </source>
</evidence>
<evidence type="ECO:0000259" key="2">
    <source>
        <dbReference type="Pfam" id="PF00646"/>
    </source>
</evidence>
<dbReference type="SUPFAM" id="SSF52047">
    <property type="entry name" value="RNI-like"/>
    <property type="match status" value="1"/>
</dbReference>
<evidence type="ECO:0000259" key="3">
    <source>
        <dbReference type="Pfam" id="PF25372"/>
    </source>
</evidence>
<dbReference type="InterPro" id="IPR036047">
    <property type="entry name" value="F-box-like_dom_sf"/>
</dbReference>
<dbReference type="InterPro" id="IPR032675">
    <property type="entry name" value="LRR_dom_sf"/>
</dbReference>
<dbReference type="Pfam" id="PF25372">
    <property type="entry name" value="DUF7885"/>
    <property type="match status" value="1"/>
</dbReference>
<dbReference type="InterPro" id="IPR006553">
    <property type="entry name" value="Leu-rich_rpt_Cys-con_subtyp"/>
</dbReference>
<gene>
    <name evidence="4" type="primary">SKP2A</name>
    <name evidence="4" type="ORF">Tcan_12782</name>
</gene>